<dbReference type="Proteomes" id="UP000193560">
    <property type="component" value="Unassembled WGS sequence"/>
</dbReference>
<evidence type="ECO:0000313" key="2">
    <source>
        <dbReference type="EMBL" id="ORZ07852.1"/>
    </source>
</evidence>
<evidence type="ECO:0000313" key="3">
    <source>
        <dbReference type="Proteomes" id="UP000193560"/>
    </source>
</evidence>
<dbReference type="EMBL" id="MCGE01000033">
    <property type="protein sequence ID" value="ORZ07852.1"/>
    <property type="molecule type" value="Genomic_DNA"/>
</dbReference>
<gene>
    <name evidence="2" type="ORF">BCR42DRAFT_425601</name>
</gene>
<dbReference type="AlphaFoldDB" id="A0A1X2I2C8"/>
<keyword evidence="1" id="KW-1133">Transmembrane helix</keyword>
<protein>
    <submittedName>
        <fullName evidence="2">Uncharacterized protein</fullName>
    </submittedName>
</protein>
<name>A0A1X2I2C8_9FUNG</name>
<reference evidence="2 3" key="1">
    <citation type="submission" date="2016-07" db="EMBL/GenBank/DDBJ databases">
        <title>Pervasive Adenine N6-methylation of Active Genes in Fungi.</title>
        <authorList>
            <consortium name="DOE Joint Genome Institute"/>
            <person name="Mondo S.J."/>
            <person name="Dannebaum R.O."/>
            <person name="Kuo R.C."/>
            <person name="Labutti K."/>
            <person name="Haridas S."/>
            <person name="Kuo A."/>
            <person name="Salamov A."/>
            <person name="Ahrendt S.R."/>
            <person name="Lipzen A."/>
            <person name="Sullivan W."/>
            <person name="Andreopoulos W.B."/>
            <person name="Clum A."/>
            <person name="Lindquist E."/>
            <person name="Daum C."/>
            <person name="Ramamoorthy G.K."/>
            <person name="Gryganskyi A."/>
            <person name="Culley D."/>
            <person name="Magnuson J.K."/>
            <person name="James T.Y."/>
            <person name="O'Malley M.A."/>
            <person name="Stajich J.E."/>
            <person name="Spatafora J.W."/>
            <person name="Visel A."/>
            <person name="Grigoriev I.V."/>
        </authorList>
    </citation>
    <scope>NUCLEOTIDE SEQUENCE [LARGE SCALE GENOMIC DNA]</scope>
    <source>
        <strain evidence="2 3">NRRL 1336</strain>
    </source>
</reference>
<evidence type="ECO:0000256" key="1">
    <source>
        <dbReference type="SAM" id="Phobius"/>
    </source>
</evidence>
<accession>A0A1X2I2C8</accession>
<comment type="caution">
    <text evidence="2">The sequence shown here is derived from an EMBL/GenBank/DDBJ whole genome shotgun (WGS) entry which is preliminary data.</text>
</comment>
<keyword evidence="1" id="KW-0472">Membrane</keyword>
<keyword evidence="1" id="KW-0812">Transmembrane</keyword>
<proteinExistence type="predicted"/>
<organism evidence="2 3">
    <name type="scientific">Absidia repens</name>
    <dbReference type="NCBI Taxonomy" id="90262"/>
    <lineage>
        <taxon>Eukaryota</taxon>
        <taxon>Fungi</taxon>
        <taxon>Fungi incertae sedis</taxon>
        <taxon>Mucoromycota</taxon>
        <taxon>Mucoromycotina</taxon>
        <taxon>Mucoromycetes</taxon>
        <taxon>Mucorales</taxon>
        <taxon>Cunninghamellaceae</taxon>
        <taxon>Absidia</taxon>
    </lineage>
</organism>
<sequence>MDNEMIIIITKKIILNDVIRITTHRLNLITIAAAAPFSSSCWSFGSIFFFFASPLSTSNTK</sequence>
<feature type="transmembrane region" description="Helical" evidence="1">
    <location>
        <begin position="28"/>
        <end position="52"/>
    </location>
</feature>
<keyword evidence="3" id="KW-1185">Reference proteome</keyword>